<protein>
    <submittedName>
        <fullName evidence="2">Uncharacterized protein</fullName>
    </submittedName>
</protein>
<evidence type="ECO:0000313" key="2">
    <source>
        <dbReference type="EMBL" id="KAK2588555.1"/>
    </source>
</evidence>
<organism evidence="2 3">
    <name type="scientific">Odynerus spinipes</name>
    <dbReference type="NCBI Taxonomy" id="1348599"/>
    <lineage>
        <taxon>Eukaryota</taxon>
        <taxon>Metazoa</taxon>
        <taxon>Ecdysozoa</taxon>
        <taxon>Arthropoda</taxon>
        <taxon>Hexapoda</taxon>
        <taxon>Insecta</taxon>
        <taxon>Pterygota</taxon>
        <taxon>Neoptera</taxon>
        <taxon>Endopterygota</taxon>
        <taxon>Hymenoptera</taxon>
        <taxon>Apocrita</taxon>
        <taxon>Aculeata</taxon>
        <taxon>Vespoidea</taxon>
        <taxon>Vespidae</taxon>
        <taxon>Eumeninae</taxon>
        <taxon>Odynerus</taxon>
    </lineage>
</organism>
<dbReference type="AlphaFoldDB" id="A0AAD9RZ03"/>
<proteinExistence type="predicted"/>
<accession>A0AAD9RZ03</accession>
<dbReference type="EMBL" id="JAIFRP010000003">
    <property type="protein sequence ID" value="KAK2588555.1"/>
    <property type="molecule type" value="Genomic_DNA"/>
</dbReference>
<evidence type="ECO:0000313" key="3">
    <source>
        <dbReference type="Proteomes" id="UP001258017"/>
    </source>
</evidence>
<sequence length="88" mass="10014">MLENRLARHTYTSSGDDQTRRSTGETSDWMLPDLVGDQIEIVTSIEFTRLRRTAESVVGVVDLHAIWSSVRVTGGHRDYMTFVLFVNL</sequence>
<keyword evidence="3" id="KW-1185">Reference proteome</keyword>
<gene>
    <name evidence="2" type="ORF">KPH14_006331</name>
</gene>
<comment type="caution">
    <text evidence="2">The sequence shown here is derived from an EMBL/GenBank/DDBJ whole genome shotgun (WGS) entry which is preliminary data.</text>
</comment>
<reference evidence="2" key="1">
    <citation type="submission" date="2021-08" db="EMBL/GenBank/DDBJ databases">
        <authorList>
            <person name="Misof B."/>
            <person name="Oliver O."/>
            <person name="Podsiadlowski L."/>
            <person name="Donath A."/>
            <person name="Peters R."/>
            <person name="Mayer C."/>
            <person name="Rust J."/>
            <person name="Gunkel S."/>
            <person name="Lesny P."/>
            <person name="Martin S."/>
            <person name="Oeyen J.P."/>
            <person name="Petersen M."/>
            <person name="Panagiotis P."/>
            <person name="Wilbrandt J."/>
            <person name="Tanja T."/>
        </authorList>
    </citation>
    <scope>NUCLEOTIDE SEQUENCE</scope>
    <source>
        <strain evidence="2">GBR_01_08_01A</strain>
        <tissue evidence="2">Thorax + abdomen</tissue>
    </source>
</reference>
<evidence type="ECO:0000256" key="1">
    <source>
        <dbReference type="SAM" id="MobiDB-lite"/>
    </source>
</evidence>
<feature type="region of interest" description="Disordered" evidence="1">
    <location>
        <begin position="1"/>
        <end position="28"/>
    </location>
</feature>
<dbReference type="Proteomes" id="UP001258017">
    <property type="component" value="Unassembled WGS sequence"/>
</dbReference>
<reference evidence="2" key="2">
    <citation type="journal article" date="2023" name="Commun. Biol.">
        <title>Intrasexual cuticular hydrocarbon dimorphism in a wasp sheds light on hydrocarbon biosynthesis genes in Hymenoptera.</title>
        <authorList>
            <person name="Moris V.C."/>
            <person name="Podsiadlowski L."/>
            <person name="Martin S."/>
            <person name="Oeyen J.P."/>
            <person name="Donath A."/>
            <person name="Petersen M."/>
            <person name="Wilbrandt J."/>
            <person name="Misof B."/>
            <person name="Liedtke D."/>
            <person name="Thamm M."/>
            <person name="Scheiner R."/>
            <person name="Schmitt T."/>
            <person name="Niehuis O."/>
        </authorList>
    </citation>
    <scope>NUCLEOTIDE SEQUENCE</scope>
    <source>
        <strain evidence="2">GBR_01_08_01A</strain>
    </source>
</reference>
<name>A0AAD9RZ03_9HYME</name>